<reference evidence="1" key="1">
    <citation type="submission" date="2020-05" db="EMBL/GenBank/DDBJ databases">
        <authorList>
            <person name="Chiriac C."/>
            <person name="Salcher M."/>
            <person name="Ghai R."/>
            <person name="Kavagutti S V."/>
        </authorList>
    </citation>
    <scope>NUCLEOTIDE SEQUENCE</scope>
</reference>
<dbReference type="SUPFAM" id="SSF55486">
    <property type="entry name" value="Metalloproteases ('zincins'), catalytic domain"/>
    <property type="match status" value="1"/>
</dbReference>
<name>A0A6J6C9G3_9ZZZZ</name>
<gene>
    <name evidence="1" type="ORF">UFOPK1358_01423</name>
</gene>
<dbReference type="InterPro" id="IPR018766">
    <property type="entry name" value="Zinicin_2"/>
</dbReference>
<dbReference type="Gene3D" id="1.20.150.30">
    <property type="entry name" value="Zincin-like metallopeptidase, N-terminal domain"/>
    <property type="match status" value="1"/>
</dbReference>
<sequence>MFTGSSSGSWDTALQLAGAIATEGQPEPNVDPADRLAIEQLARVAELHIGQVTGRAVEEAVRIEALNRTQWAKRFLDEERPLLEELSGSIGAALQSQLGDLDADGSTDFDSEQMQFPGLPPEALIKQIMAMMGPMLLGMMAGSTAGHLATRALGHYELPLPRPAHEPLTLVLRNVDEFADDWSLPREAIRLWVCLSDVAHQHVLTLDHVRAHLDGLLGEYVSAFSQDPAQIERRMRELGIDDELGGSEPELEALQRLAGDPDVLLSAMQSDEQRALMPRIEALVATVEGYVDWVLDTLGARLIPEYDRVTEALRRRRVEAGPASRFVERLFGLELSQSTFDRGSHFVDGIVQRSGSDALSQLWKDEAHLPTPAELDAPGLWLARVGIDSEELILDDLPEFEIPDFPDMES</sequence>
<accession>A0A6J6C9G3</accession>
<dbReference type="NCBIfam" id="TIGR03624">
    <property type="entry name" value="putative hydrolase"/>
    <property type="match status" value="1"/>
</dbReference>
<dbReference type="Pfam" id="PF10103">
    <property type="entry name" value="Zincin_2"/>
    <property type="match status" value="1"/>
</dbReference>
<dbReference type="PANTHER" id="PTHR39420:SF2">
    <property type="entry name" value="HYDROLASE"/>
    <property type="match status" value="1"/>
</dbReference>
<dbReference type="PANTHER" id="PTHR39420">
    <property type="match status" value="1"/>
</dbReference>
<proteinExistence type="predicted"/>
<dbReference type="InterPro" id="IPR042271">
    <property type="entry name" value="Zinicin_2_N"/>
</dbReference>
<organism evidence="1">
    <name type="scientific">freshwater metagenome</name>
    <dbReference type="NCBI Taxonomy" id="449393"/>
    <lineage>
        <taxon>unclassified sequences</taxon>
        <taxon>metagenomes</taxon>
        <taxon>ecological metagenomes</taxon>
    </lineage>
</organism>
<dbReference type="EMBL" id="CAEZSF010000156">
    <property type="protein sequence ID" value="CAB4547916.1"/>
    <property type="molecule type" value="Genomic_DNA"/>
</dbReference>
<protein>
    <submittedName>
        <fullName evidence="1">Unannotated protein</fullName>
    </submittedName>
</protein>
<dbReference type="AlphaFoldDB" id="A0A6J6C9G3"/>
<evidence type="ECO:0000313" key="1">
    <source>
        <dbReference type="EMBL" id="CAB4547916.1"/>
    </source>
</evidence>